<name>A0AAD3S3P2_NEPGR</name>
<dbReference type="Proteomes" id="UP001279734">
    <property type="component" value="Unassembled WGS sequence"/>
</dbReference>
<evidence type="ECO:0008006" key="4">
    <source>
        <dbReference type="Google" id="ProtNLM"/>
    </source>
</evidence>
<protein>
    <recommendedName>
        <fullName evidence="4">DUF1677 family protein</fullName>
    </recommendedName>
</protein>
<accession>A0AAD3S3P2</accession>
<dbReference type="AlphaFoldDB" id="A0AAD3S3P2"/>
<dbReference type="EMBL" id="BSYO01000004">
    <property type="protein sequence ID" value="GMH03813.1"/>
    <property type="molecule type" value="Genomic_DNA"/>
</dbReference>
<dbReference type="PANTHER" id="PTHR33108">
    <property type="entry name" value="OS01G0745000 PROTEIN"/>
    <property type="match status" value="1"/>
</dbReference>
<feature type="region of interest" description="Disordered" evidence="1">
    <location>
        <begin position="166"/>
        <end position="201"/>
    </location>
</feature>
<dbReference type="Pfam" id="PF07911">
    <property type="entry name" value="DUF1677"/>
    <property type="match status" value="1"/>
</dbReference>
<gene>
    <name evidence="2" type="ORF">Nepgr_005652</name>
</gene>
<proteinExistence type="predicted"/>
<organism evidence="2 3">
    <name type="scientific">Nepenthes gracilis</name>
    <name type="common">Slender pitcher plant</name>
    <dbReference type="NCBI Taxonomy" id="150966"/>
    <lineage>
        <taxon>Eukaryota</taxon>
        <taxon>Viridiplantae</taxon>
        <taxon>Streptophyta</taxon>
        <taxon>Embryophyta</taxon>
        <taxon>Tracheophyta</taxon>
        <taxon>Spermatophyta</taxon>
        <taxon>Magnoliopsida</taxon>
        <taxon>eudicotyledons</taxon>
        <taxon>Gunneridae</taxon>
        <taxon>Pentapetalae</taxon>
        <taxon>Caryophyllales</taxon>
        <taxon>Nepenthaceae</taxon>
        <taxon>Nepenthes</taxon>
    </lineage>
</organism>
<evidence type="ECO:0000313" key="2">
    <source>
        <dbReference type="EMBL" id="GMH03813.1"/>
    </source>
</evidence>
<dbReference type="InterPro" id="IPR012876">
    <property type="entry name" value="DUF1677_pln"/>
</dbReference>
<sequence length="201" mass="22036">MVGPTTNASQFETLWPLESSGLEPPHDSAGYKLLISKMSATIITEPMLISSQDQAAATSASNQNISSAQIEIEFAKCDCCGLTEECTPAYIGKIRERYMGKWICGLCAEAVKDEVVRSDRLISTEEALARHMNVCKKFKSSCPPRGDPTVHLIAAMRQILRRSLDSPRRLRSTPASPTRNQEEITRPMLARSGSCFPSLSG</sequence>
<evidence type="ECO:0000313" key="3">
    <source>
        <dbReference type="Proteomes" id="UP001279734"/>
    </source>
</evidence>
<dbReference type="PANTHER" id="PTHR33108:SF32">
    <property type="entry name" value="DUF1677 FAMILY PROTEIN (DUF1677)"/>
    <property type="match status" value="1"/>
</dbReference>
<comment type="caution">
    <text evidence="2">The sequence shown here is derived from an EMBL/GenBank/DDBJ whole genome shotgun (WGS) entry which is preliminary data.</text>
</comment>
<evidence type="ECO:0000256" key="1">
    <source>
        <dbReference type="SAM" id="MobiDB-lite"/>
    </source>
</evidence>
<keyword evidence="3" id="KW-1185">Reference proteome</keyword>
<reference evidence="2" key="1">
    <citation type="submission" date="2023-05" db="EMBL/GenBank/DDBJ databases">
        <title>Nepenthes gracilis genome sequencing.</title>
        <authorList>
            <person name="Fukushima K."/>
        </authorList>
    </citation>
    <scope>NUCLEOTIDE SEQUENCE</scope>
    <source>
        <strain evidence="2">SING2019-196</strain>
    </source>
</reference>